<dbReference type="PROSITE" id="PS00211">
    <property type="entry name" value="ABC_TRANSPORTER_1"/>
    <property type="match status" value="1"/>
</dbReference>
<evidence type="ECO:0000256" key="2">
    <source>
        <dbReference type="ARBA" id="ARBA00022741"/>
    </source>
</evidence>
<organism evidence="5">
    <name type="scientific">freshwater metagenome</name>
    <dbReference type="NCBI Taxonomy" id="449393"/>
    <lineage>
        <taxon>unclassified sequences</taxon>
        <taxon>metagenomes</taxon>
        <taxon>ecological metagenomes</taxon>
    </lineage>
</organism>
<dbReference type="GO" id="GO:0005524">
    <property type="term" value="F:ATP binding"/>
    <property type="evidence" value="ECO:0007669"/>
    <property type="project" value="UniProtKB-KW"/>
</dbReference>
<feature type="domain" description="ABC transporter" evidence="4">
    <location>
        <begin position="8"/>
        <end position="241"/>
    </location>
</feature>
<reference evidence="5" key="1">
    <citation type="submission" date="2020-05" db="EMBL/GenBank/DDBJ databases">
        <authorList>
            <person name="Chiriac C."/>
            <person name="Salcher M."/>
            <person name="Ghai R."/>
            <person name="Kavagutti S V."/>
        </authorList>
    </citation>
    <scope>NUCLEOTIDE SEQUENCE</scope>
</reference>
<dbReference type="InterPro" id="IPR003593">
    <property type="entry name" value="AAA+_ATPase"/>
</dbReference>
<dbReference type="PANTHER" id="PTHR42788:SF13">
    <property type="entry name" value="ALIPHATIC SULFONATES IMPORT ATP-BINDING PROTEIN SSUB"/>
    <property type="match status" value="1"/>
</dbReference>
<evidence type="ECO:0000256" key="1">
    <source>
        <dbReference type="ARBA" id="ARBA00022448"/>
    </source>
</evidence>
<dbReference type="PROSITE" id="PS50893">
    <property type="entry name" value="ABC_TRANSPORTER_2"/>
    <property type="match status" value="1"/>
</dbReference>
<dbReference type="InterPro" id="IPR050166">
    <property type="entry name" value="ABC_transporter_ATP-bind"/>
</dbReference>
<sequence>MSTGKVIVSAESVVMDYQTPTGIKHVLSDISFSLLEGEFASIVGPSGVGKTTLLRLLTGLMKPTSGVIRINGQEVNSPPPGLAVVLQDYTRSLMPWLTVEKNISLPLKRLGLSKTEIAETIELVLTEVGLSGNQKNYPWQLSGGMQQRVAIARAIAVRPQLLIMDEPFASVDAQTRFDLEDLVLKVRDDFKITTAMVTHDIDEAVYLSDKVVVLYGSPANVKEIVKVDLPYPRNQVASRGREEFAELRTKIYAQVRGLQ</sequence>
<evidence type="ECO:0000259" key="4">
    <source>
        <dbReference type="PROSITE" id="PS50893"/>
    </source>
</evidence>
<dbReference type="GO" id="GO:0016887">
    <property type="term" value="F:ATP hydrolysis activity"/>
    <property type="evidence" value="ECO:0007669"/>
    <property type="project" value="InterPro"/>
</dbReference>
<dbReference type="Pfam" id="PF00005">
    <property type="entry name" value="ABC_tran"/>
    <property type="match status" value="1"/>
</dbReference>
<keyword evidence="2" id="KW-0547">Nucleotide-binding</keyword>
<evidence type="ECO:0000313" key="6">
    <source>
        <dbReference type="EMBL" id="CAB4673107.1"/>
    </source>
</evidence>
<dbReference type="SUPFAM" id="SSF52540">
    <property type="entry name" value="P-loop containing nucleoside triphosphate hydrolases"/>
    <property type="match status" value="1"/>
</dbReference>
<evidence type="ECO:0000256" key="3">
    <source>
        <dbReference type="ARBA" id="ARBA00022840"/>
    </source>
</evidence>
<dbReference type="PANTHER" id="PTHR42788">
    <property type="entry name" value="TAURINE IMPORT ATP-BINDING PROTEIN-RELATED"/>
    <property type="match status" value="1"/>
</dbReference>
<gene>
    <name evidence="5" type="ORF">UFOPK2106_00443</name>
    <name evidence="6" type="ORF">UFOPK2328_00665</name>
</gene>
<dbReference type="InterPro" id="IPR003439">
    <property type="entry name" value="ABC_transporter-like_ATP-bd"/>
</dbReference>
<dbReference type="SMART" id="SM00382">
    <property type="entry name" value="AAA"/>
    <property type="match status" value="1"/>
</dbReference>
<name>A0A6J6JBK2_9ZZZZ</name>
<dbReference type="EMBL" id="CAEZVS010000045">
    <property type="protein sequence ID" value="CAB4634226.1"/>
    <property type="molecule type" value="Genomic_DNA"/>
</dbReference>
<dbReference type="InterPro" id="IPR017871">
    <property type="entry name" value="ABC_transporter-like_CS"/>
</dbReference>
<dbReference type="InterPro" id="IPR027417">
    <property type="entry name" value="P-loop_NTPase"/>
</dbReference>
<keyword evidence="3" id="KW-0067">ATP-binding</keyword>
<dbReference type="AlphaFoldDB" id="A0A6J6JBK2"/>
<proteinExistence type="predicted"/>
<dbReference type="Gene3D" id="3.40.50.300">
    <property type="entry name" value="P-loop containing nucleotide triphosphate hydrolases"/>
    <property type="match status" value="1"/>
</dbReference>
<dbReference type="EMBL" id="CAEZWX010000094">
    <property type="protein sequence ID" value="CAB4673107.1"/>
    <property type="molecule type" value="Genomic_DNA"/>
</dbReference>
<accession>A0A6J6JBK2</accession>
<keyword evidence="1" id="KW-0813">Transport</keyword>
<protein>
    <submittedName>
        <fullName evidence="5">Unannotated protein</fullName>
    </submittedName>
</protein>
<evidence type="ECO:0000313" key="5">
    <source>
        <dbReference type="EMBL" id="CAB4634226.1"/>
    </source>
</evidence>
<dbReference type="CDD" id="cd03293">
    <property type="entry name" value="ABC_NrtD_SsuB_transporters"/>
    <property type="match status" value="1"/>
</dbReference>